<comment type="caution">
    <text evidence="2">The sequence shown here is derived from an EMBL/GenBank/DDBJ whole genome shotgun (WGS) entry which is preliminary data.</text>
</comment>
<name>A0A2P2E1K7_9LEPT</name>
<keyword evidence="1" id="KW-0732">Signal</keyword>
<dbReference type="PANTHER" id="PTHR11884:SF1">
    <property type="entry name" value="GOLGI APPARATUS PROTEIN 1"/>
    <property type="match status" value="1"/>
</dbReference>
<evidence type="ECO:0000256" key="1">
    <source>
        <dbReference type="SAM" id="SignalP"/>
    </source>
</evidence>
<evidence type="ECO:0000313" key="2">
    <source>
        <dbReference type="EMBL" id="GBF50761.1"/>
    </source>
</evidence>
<dbReference type="InterPro" id="IPR039728">
    <property type="entry name" value="GLG1"/>
</dbReference>
<sequence>MKYLIYRFLFLLVLLSTQIGADPKAYKGACKADIEKFCASVEKGEGRIIKCLKENEASLSEACLAKRAEVKEKHKEFGKSCKEDRKKLCADVKPGKGAIIQCLKSKEAELSATCVDFIKTKD</sequence>
<feature type="signal peptide" evidence="1">
    <location>
        <begin position="1"/>
        <end position="21"/>
    </location>
</feature>
<dbReference type="AlphaFoldDB" id="A0A2P2E1K7"/>
<reference evidence="2 3" key="1">
    <citation type="submission" date="2018-02" db="EMBL/GenBank/DDBJ databases">
        <title>Novel Leptospira species isolated from soil and water in Japan.</title>
        <authorList>
            <person name="Nakao R."/>
            <person name="Masuzawa T."/>
        </authorList>
    </citation>
    <scope>NUCLEOTIDE SEQUENCE [LARGE SCALE GENOMIC DNA]</scope>
    <source>
        <strain evidence="2 3">YH101</strain>
    </source>
</reference>
<dbReference type="RefSeq" id="WP_108976775.1">
    <property type="nucleotide sequence ID" value="NZ_BFBB01000007.1"/>
</dbReference>
<dbReference type="Pfam" id="PF00839">
    <property type="entry name" value="Cys_rich_FGFR"/>
    <property type="match status" value="2"/>
</dbReference>
<evidence type="ECO:0008006" key="4">
    <source>
        <dbReference type="Google" id="ProtNLM"/>
    </source>
</evidence>
<evidence type="ECO:0000313" key="3">
    <source>
        <dbReference type="Proteomes" id="UP000245133"/>
    </source>
</evidence>
<proteinExistence type="predicted"/>
<accession>A0A2P2E1K7</accession>
<dbReference type="EMBL" id="BFBB01000007">
    <property type="protein sequence ID" value="GBF50761.1"/>
    <property type="molecule type" value="Genomic_DNA"/>
</dbReference>
<dbReference type="OrthoDB" id="330006at2"/>
<protein>
    <recommendedName>
        <fullName evidence="4">Cysteine rich repeat domain protein</fullName>
    </recommendedName>
</protein>
<keyword evidence="3" id="KW-1185">Reference proteome</keyword>
<organism evidence="2 3">
    <name type="scientific">Leptospira ryugenii</name>
    <dbReference type="NCBI Taxonomy" id="1917863"/>
    <lineage>
        <taxon>Bacteria</taxon>
        <taxon>Pseudomonadati</taxon>
        <taxon>Spirochaetota</taxon>
        <taxon>Spirochaetia</taxon>
        <taxon>Leptospirales</taxon>
        <taxon>Leptospiraceae</taxon>
        <taxon>Leptospira</taxon>
    </lineage>
</organism>
<dbReference type="Proteomes" id="UP000245133">
    <property type="component" value="Unassembled WGS sequence"/>
</dbReference>
<dbReference type="PANTHER" id="PTHR11884">
    <property type="entry name" value="SELECTIN LIGAND RELATED"/>
    <property type="match status" value="1"/>
</dbReference>
<dbReference type="InterPro" id="IPR001893">
    <property type="entry name" value="Cys-rich_GLG1_repeat"/>
</dbReference>
<dbReference type="GO" id="GO:0016020">
    <property type="term" value="C:membrane"/>
    <property type="evidence" value="ECO:0007669"/>
    <property type="project" value="InterPro"/>
</dbReference>
<feature type="chain" id="PRO_5015201302" description="Cysteine rich repeat domain protein" evidence="1">
    <location>
        <begin position="22"/>
        <end position="122"/>
    </location>
</feature>
<gene>
    <name evidence="2" type="ORF">LPTSP4_22880</name>
</gene>